<feature type="transmembrane region" description="Helical" evidence="7">
    <location>
        <begin position="269"/>
        <end position="289"/>
    </location>
</feature>
<evidence type="ECO:0000256" key="5">
    <source>
        <dbReference type="ARBA" id="ARBA00022989"/>
    </source>
</evidence>
<evidence type="ECO:0000256" key="6">
    <source>
        <dbReference type="ARBA" id="ARBA00023136"/>
    </source>
</evidence>
<evidence type="ECO:0000256" key="7">
    <source>
        <dbReference type="RuleBase" id="RU363032"/>
    </source>
</evidence>
<name>A0ABT9M1X0_9THEO</name>
<evidence type="ECO:0000256" key="1">
    <source>
        <dbReference type="ARBA" id="ARBA00004651"/>
    </source>
</evidence>
<dbReference type="PROSITE" id="PS50928">
    <property type="entry name" value="ABC_TM1"/>
    <property type="match status" value="1"/>
</dbReference>
<feature type="transmembrane region" description="Helical" evidence="7">
    <location>
        <begin position="82"/>
        <end position="102"/>
    </location>
</feature>
<accession>A0ABT9M1X0</accession>
<feature type="transmembrane region" description="Helical" evidence="7">
    <location>
        <begin position="21"/>
        <end position="42"/>
    </location>
</feature>
<protein>
    <submittedName>
        <fullName evidence="9">Multiple sugar transport system permease protein</fullName>
    </submittedName>
</protein>
<dbReference type="PANTHER" id="PTHR30193:SF37">
    <property type="entry name" value="INNER MEMBRANE ABC TRANSPORTER PERMEASE PROTEIN YCJO"/>
    <property type="match status" value="1"/>
</dbReference>
<keyword evidence="2 7" id="KW-0813">Transport</keyword>
<dbReference type="InterPro" id="IPR000515">
    <property type="entry name" value="MetI-like"/>
</dbReference>
<keyword evidence="5 7" id="KW-1133">Transmembrane helix</keyword>
<keyword evidence="4 7" id="KW-0812">Transmembrane</keyword>
<comment type="similarity">
    <text evidence="7">Belongs to the binding-protein-dependent transport system permease family.</text>
</comment>
<gene>
    <name evidence="9" type="ORF">J2S24_000587</name>
</gene>
<keyword evidence="3" id="KW-1003">Cell membrane</keyword>
<organism evidence="9 10">
    <name type="scientific">Thermoanaerobacter pentosaceus</name>
    <dbReference type="NCBI Taxonomy" id="694059"/>
    <lineage>
        <taxon>Bacteria</taxon>
        <taxon>Bacillati</taxon>
        <taxon>Bacillota</taxon>
        <taxon>Clostridia</taxon>
        <taxon>Thermoanaerobacterales</taxon>
        <taxon>Thermoanaerobacteraceae</taxon>
        <taxon>Thermoanaerobacter</taxon>
    </lineage>
</organism>
<evidence type="ECO:0000259" key="8">
    <source>
        <dbReference type="PROSITE" id="PS50928"/>
    </source>
</evidence>
<dbReference type="RefSeq" id="WP_012269470.1">
    <property type="nucleotide sequence ID" value="NZ_JAURUP010000004.1"/>
</dbReference>
<comment type="caution">
    <text evidence="9">The sequence shown here is derived from an EMBL/GenBank/DDBJ whole genome shotgun (WGS) entry which is preliminary data.</text>
</comment>
<dbReference type="Pfam" id="PF00528">
    <property type="entry name" value="BPD_transp_1"/>
    <property type="match status" value="1"/>
</dbReference>
<evidence type="ECO:0000256" key="2">
    <source>
        <dbReference type="ARBA" id="ARBA00022448"/>
    </source>
</evidence>
<dbReference type="Gene3D" id="1.10.3720.10">
    <property type="entry name" value="MetI-like"/>
    <property type="match status" value="1"/>
</dbReference>
<dbReference type="InterPro" id="IPR051393">
    <property type="entry name" value="ABC_transporter_permease"/>
</dbReference>
<dbReference type="CDD" id="cd06261">
    <property type="entry name" value="TM_PBP2"/>
    <property type="match status" value="1"/>
</dbReference>
<feature type="transmembrane region" description="Helical" evidence="7">
    <location>
        <begin position="161"/>
        <end position="184"/>
    </location>
</feature>
<dbReference type="InterPro" id="IPR035906">
    <property type="entry name" value="MetI-like_sf"/>
</dbReference>
<keyword evidence="6 7" id="KW-0472">Membrane</keyword>
<proteinExistence type="inferred from homology"/>
<reference evidence="9 10" key="1">
    <citation type="submission" date="2023-07" db="EMBL/GenBank/DDBJ databases">
        <title>Genomic Encyclopedia of Type Strains, Phase IV (KMG-IV): sequencing the most valuable type-strain genomes for metagenomic binning, comparative biology and taxonomic classification.</title>
        <authorList>
            <person name="Goeker M."/>
        </authorList>
    </citation>
    <scope>NUCLEOTIDE SEQUENCE [LARGE SCALE GENOMIC DNA]</scope>
    <source>
        <strain evidence="9 10">DSM 25963</strain>
    </source>
</reference>
<dbReference type="PANTHER" id="PTHR30193">
    <property type="entry name" value="ABC TRANSPORTER PERMEASE PROTEIN"/>
    <property type="match status" value="1"/>
</dbReference>
<comment type="subcellular location">
    <subcellularLocation>
        <location evidence="1 7">Cell membrane</location>
        <topology evidence="1 7">Multi-pass membrane protein</topology>
    </subcellularLocation>
</comment>
<sequence>MEAKMTMKKRYLYEALSGYAFVLPFIASISIFLIGPLIYAFIISFKEFSFLNPEASRWIGFANYIKLFSDPTFKRALLNTTLYSLGVVPTQLVIALILALIVNSDIKGKTFFRVAYYIPTVTSTVAVSVIFLYLFKADGLVNALLAKFGIQGPTWFNDVRFALPSIMMMAIWSSVGNYMVIFLAGLQDIPSELYEAAEVDGANKFQRFFKITLPMLRPIVFFNLVMSLIGTFQVFDQAYVVSQGTGGPLDATMTVVLDIYRTGFRDFNMGYASAMAFVLFVIILILTLIQRKLFKEETY</sequence>
<feature type="transmembrane region" description="Helical" evidence="7">
    <location>
        <begin position="114"/>
        <end position="135"/>
    </location>
</feature>
<evidence type="ECO:0000256" key="3">
    <source>
        <dbReference type="ARBA" id="ARBA00022475"/>
    </source>
</evidence>
<evidence type="ECO:0000313" key="9">
    <source>
        <dbReference type="EMBL" id="MDP9750121.1"/>
    </source>
</evidence>
<feature type="domain" description="ABC transmembrane type-1" evidence="8">
    <location>
        <begin position="77"/>
        <end position="290"/>
    </location>
</feature>
<keyword evidence="10" id="KW-1185">Reference proteome</keyword>
<dbReference type="Proteomes" id="UP001223886">
    <property type="component" value="Unassembled WGS sequence"/>
</dbReference>
<dbReference type="EMBL" id="JAURUP010000004">
    <property type="protein sequence ID" value="MDP9750121.1"/>
    <property type="molecule type" value="Genomic_DNA"/>
</dbReference>
<dbReference type="SUPFAM" id="SSF161098">
    <property type="entry name" value="MetI-like"/>
    <property type="match status" value="1"/>
</dbReference>
<feature type="transmembrane region" description="Helical" evidence="7">
    <location>
        <begin position="215"/>
        <end position="235"/>
    </location>
</feature>
<evidence type="ECO:0000313" key="10">
    <source>
        <dbReference type="Proteomes" id="UP001223886"/>
    </source>
</evidence>
<evidence type="ECO:0000256" key="4">
    <source>
        <dbReference type="ARBA" id="ARBA00022692"/>
    </source>
</evidence>
<keyword evidence="9" id="KW-0762">Sugar transport</keyword>